<dbReference type="Proteomes" id="UP000298642">
    <property type="component" value="Chromosome"/>
</dbReference>
<evidence type="ECO:0000313" key="5">
    <source>
        <dbReference type="Proteomes" id="UP000298642"/>
    </source>
</evidence>
<dbReference type="SUPFAM" id="SSF57802">
    <property type="entry name" value="Rubredoxin-like"/>
    <property type="match status" value="1"/>
</dbReference>
<dbReference type="PANTHER" id="PTHR30466:SF1">
    <property type="entry name" value="FMN REDUCTASE (NADH) RUTF"/>
    <property type="match status" value="1"/>
</dbReference>
<dbReference type="RefSeq" id="WP_025544273.1">
    <property type="nucleotide sequence ID" value="NZ_CP034413.3"/>
</dbReference>
<dbReference type="AlphaFoldDB" id="A0A856HX39"/>
<comment type="cofactor">
    <cofactor evidence="1">
        <name>Fe(3+)</name>
        <dbReference type="ChEBI" id="CHEBI:29034"/>
    </cofactor>
</comment>
<reference evidence="5" key="1">
    <citation type="submission" date="2018-12" db="EMBL/GenBank/DDBJ databases">
        <title>Dusodibacter welbiota gen. nov., sp. nov., isolated from human faeces and emended description of the Oscillibacter genus.</title>
        <authorList>
            <person name="Le Roy T."/>
            <person name="Van der Smissen P."/>
            <person name="Delzenne N."/>
            <person name="Muccioli G."/>
            <person name="Collet J.F."/>
            <person name="Cani P.D."/>
        </authorList>
    </citation>
    <scope>NUCLEOTIDE SEQUENCE [LARGE SCALE GENOMIC DNA]</scope>
    <source>
        <strain evidence="5">J115</strain>
    </source>
</reference>
<dbReference type="SMART" id="SM00903">
    <property type="entry name" value="Flavin_Reduct"/>
    <property type="match status" value="1"/>
</dbReference>
<gene>
    <name evidence="4" type="ORF">EIO64_03295</name>
</gene>
<dbReference type="Pfam" id="PF01613">
    <property type="entry name" value="Flavin_Reduct"/>
    <property type="match status" value="1"/>
</dbReference>
<dbReference type="SUPFAM" id="SSF50475">
    <property type="entry name" value="FMN-binding split barrel"/>
    <property type="match status" value="1"/>
</dbReference>
<evidence type="ECO:0000313" key="4">
    <source>
        <dbReference type="EMBL" id="QCI58375.2"/>
    </source>
</evidence>
<dbReference type="GO" id="GO:0005506">
    <property type="term" value="F:iron ion binding"/>
    <property type="evidence" value="ECO:0007669"/>
    <property type="project" value="InterPro"/>
</dbReference>
<dbReference type="KEGG" id="obj:EIO64_03295"/>
<organism evidence="4 5">
    <name type="scientific">Dysosmobacter welbionis</name>
    <dbReference type="NCBI Taxonomy" id="2093857"/>
    <lineage>
        <taxon>Bacteria</taxon>
        <taxon>Bacillati</taxon>
        <taxon>Bacillota</taxon>
        <taxon>Clostridia</taxon>
        <taxon>Eubacteriales</taxon>
        <taxon>Oscillospiraceae</taxon>
        <taxon>Dysosmobacter</taxon>
    </lineage>
</organism>
<proteinExistence type="predicted"/>
<dbReference type="GO" id="GO:0010181">
    <property type="term" value="F:FMN binding"/>
    <property type="evidence" value="ECO:0007669"/>
    <property type="project" value="InterPro"/>
</dbReference>
<dbReference type="InterPro" id="IPR048574">
    <property type="entry name" value="RUBY_RBDX"/>
</dbReference>
<dbReference type="GeneID" id="89523197"/>
<dbReference type="InterPro" id="IPR002563">
    <property type="entry name" value="Flavin_Rdtase-like_dom"/>
</dbReference>
<dbReference type="Pfam" id="PF21349">
    <property type="entry name" value="RUBY_RBDX"/>
    <property type="match status" value="1"/>
</dbReference>
<dbReference type="CDD" id="cd00350">
    <property type="entry name" value="rubredoxin_like"/>
    <property type="match status" value="1"/>
</dbReference>
<dbReference type="PANTHER" id="PTHR30466">
    <property type="entry name" value="FLAVIN REDUCTASE"/>
    <property type="match status" value="1"/>
</dbReference>
<dbReference type="InterPro" id="IPR050268">
    <property type="entry name" value="NADH-dep_flavin_reductase"/>
</dbReference>
<evidence type="ECO:0000256" key="1">
    <source>
        <dbReference type="ARBA" id="ARBA00001965"/>
    </source>
</evidence>
<dbReference type="GO" id="GO:0042602">
    <property type="term" value="F:riboflavin reductase (NADPH) activity"/>
    <property type="evidence" value="ECO:0007669"/>
    <property type="project" value="TreeGrafter"/>
</dbReference>
<dbReference type="Gene3D" id="2.30.110.10">
    <property type="entry name" value="Electron Transport, Fmn-binding Protein, Chain A"/>
    <property type="match status" value="1"/>
</dbReference>
<keyword evidence="5" id="KW-1185">Reference proteome</keyword>
<dbReference type="Gene3D" id="2.20.28.10">
    <property type="match status" value="1"/>
</dbReference>
<evidence type="ECO:0000259" key="3">
    <source>
        <dbReference type="PROSITE" id="PS50903"/>
    </source>
</evidence>
<dbReference type="EMBL" id="CP034413">
    <property type="protein sequence ID" value="QCI58375.2"/>
    <property type="molecule type" value="Genomic_DNA"/>
</dbReference>
<dbReference type="InterPro" id="IPR012349">
    <property type="entry name" value="Split_barrel_FMN-bd"/>
</dbReference>
<dbReference type="PROSITE" id="PS50903">
    <property type="entry name" value="RUBREDOXIN_LIKE"/>
    <property type="match status" value="1"/>
</dbReference>
<evidence type="ECO:0000256" key="2">
    <source>
        <dbReference type="ARBA" id="ARBA00023002"/>
    </source>
</evidence>
<dbReference type="InterPro" id="IPR024934">
    <property type="entry name" value="Rubredoxin-like_dom"/>
</dbReference>
<keyword evidence="2" id="KW-0560">Oxidoreductase</keyword>
<sequence length="208" mass="22631">MDNKAYQKMDYALCLLSAAADGKRHGCIVNSFHQVTSSFPPKFTVAVNKDHETCKAIQAAGSFSVTLLGADAPGEIIDLFGYKSGRVTDKFAGRAAETDSNGNPYLKEHMVSRIACKVVDQMEIGSFLLFVGQATEAEVLGDGRVLTLQAYTDRGKATPPTATVYRTVEINGYRCTVCGYVYEGESLPPDFRCPLCHAPAEKFVKIEK</sequence>
<protein>
    <submittedName>
        <fullName evidence="4">Flavin reductase</fullName>
    </submittedName>
</protein>
<accession>A0A856HX39</accession>
<feature type="domain" description="Rubredoxin-like" evidence="3">
    <location>
        <begin position="170"/>
        <end position="206"/>
    </location>
</feature>
<name>A0A856HX39_9FIRM</name>